<keyword evidence="2" id="KW-1185">Reference proteome</keyword>
<dbReference type="Proteomes" id="UP000240760">
    <property type="component" value="Unassembled WGS sequence"/>
</dbReference>
<organism evidence="1 2">
    <name type="scientific">Trichoderma longibrachiatum ATCC 18648</name>
    <dbReference type="NCBI Taxonomy" id="983965"/>
    <lineage>
        <taxon>Eukaryota</taxon>
        <taxon>Fungi</taxon>
        <taxon>Dikarya</taxon>
        <taxon>Ascomycota</taxon>
        <taxon>Pezizomycotina</taxon>
        <taxon>Sordariomycetes</taxon>
        <taxon>Hypocreomycetidae</taxon>
        <taxon>Hypocreales</taxon>
        <taxon>Hypocreaceae</taxon>
        <taxon>Trichoderma</taxon>
    </lineage>
</organism>
<gene>
    <name evidence="1" type="ORF">M440DRAFT_178494</name>
</gene>
<sequence>MASTRTRRYSSSIFTCCSLTMCLHRLGLSTPWAPSHFIGYARLSRHPKRLQAKQAGKHHQARPYVLCRPPFGRRAVRRLAEPALFALLIKVFVLRHTLSTHQIPRPKKCECN</sequence>
<protein>
    <submittedName>
        <fullName evidence="1">Uncharacterized protein</fullName>
    </submittedName>
</protein>
<proteinExistence type="predicted"/>
<reference evidence="1 2" key="1">
    <citation type="submission" date="2016-07" db="EMBL/GenBank/DDBJ databases">
        <title>Multiple horizontal gene transfer events from other fungi enriched the ability of initially mycotrophic Trichoderma (Ascomycota) to feed on dead plant biomass.</title>
        <authorList>
            <consortium name="DOE Joint Genome Institute"/>
            <person name="Aerts A."/>
            <person name="Atanasova L."/>
            <person name="Chenthamara K."/>
            <person name="Zhang J."/>
            <person name="Grujic M."/>
            <person name="Henrissat B."/>
            <person name="Kuo A."/>
            <person name="Salamov A."/>
            <person name="Lipzen A."/>
            <person name="Labutti K."/>
            <person name="Barry K."/>
            <person name="Miao Y."/>
            <person name="Rahimi M.J."/>
            <person name="Shen Q."/>
            <person name="Grigoriev I.V."/>
            <person name="Kubicek C.P."/>
            <person name="Druzhinina I.S."/>
        </authorList>
    </citation>
    <scope>NUCLEOTIDE SEQUENCE [LARGE SCALE GENOMIC DNA]</scope>
    <source>
        <strain evidence="1 2">ATCC 18648</strain>
    </source>
</reference>
<accession>A0A2T4CER2</accession>
<dbReference type="AlphaFoldDB" id="A0A2T4CER2"/>
<dbReference type="EMBL" id="KZ679127">
    <property type="protein sequence ID" value="PTB80051.1"/>
    <property type="molecule type" value="Genomic_DNA"/>
</dbReference>
<name>A0A2T4CER2_TRILO</name>
<evidence type="ECO:0000313" key="2">
    <source>
        <dbReference type="Proteomes" id="UP000240760"/>
    </source>
</evidence>
<evidence type="ECO:0000313" key="1">
    <source>
        <dbReference type="EMBL" id="PTB80051.1"/>
    </source>
</evidence>